<accession>A0A1H0LVD0</accession>
<dbReference type="InterPro" id="IPR047800">
    <property type="entry name" value="SWFGD_dom"/>
</dbReference>
<sequence>MARNDQGDYPDEPREGPGGSRWRDERQRQFRGNARRDAYRHPFSDPYEYPVTGWWPELYAPYPGMYGPRMYGRPGDWRTRYRDRGNERDLWDRASDEVASWFGDEEAQERREADHRGLGPKGYQRSDERILEDVNDNLTADAIVDASDIKASVQDCEVVLDGEVNSRGQKRRAEDCAEDVLGVRHVQNNLRIRQTRPGRIPS</sequence>
<dbReference type="SMART" id="SM00749">
    <property type="entry name" value="BON"/>
    <property type="match status" value="1"/>
</dbReference>
<dbReference type="Pfam" id="PF04972">
    <property type="entry name" value="BON"/>
    <property type="match status" value="1"/>
</dbReference>
<dbReference type="RefSeq" id="WP_149789300.1">
    <property type="nucleotide sequence ID" value="NZ_FNIO01000008.1"/>
</dbReference>
<dbReference type="AlphaFoldDB" id="A0A1H0LVD0"/>
<dbReference type="PANTHER" id="PTHR34606:SF15">
    <property type="entry name" value="BON DOMAIN-CONTAINING PROTEIN"/>
    <property type="match status" value="1"/>
</dbReference>
<dbReference type="InterPro" id="IPR007055">
    <property type="entry name" value="BON_dom"/>
</dbReference>
<dbReference type="EMBL" id="FQZZ01000003">
    <property type="protein sequence ID" value="SHK02766.1"/>
    <property type="molecule type" value="Genomic_DNA"/>
</dbReference>
<feature type="domain" description="BON" evidence="2">
    <location>
        <begin position="126"/>
        <end position="194"/>
    </location>
</feature>
<reference evidence="3 4" key="1">
    <citation type="submission" date="2016-11" db="EMBL/GenBank/DDBJ databases">
        <authorList>
            <person name="Varghese N."/>
            <person name="Submissions S."/>
        </authorList>
    </citation>
    <scope>NUCLEOTIDE SEQUENCE [LARGE SCALE GENOMIC DNA]</scope>
    <source>
        <strain evidence="3 4">DSM 29620</strain>
    </source>
</reference>
<dbReference type="Proteomes" id="UP000324252">
    <property type="component" value="Unassembled WGS sequence"/>
</dbReference>
<feature type="region of interest" description="Disordered" evidence="1">
    <location>
        <begin position="1"/>
        <end position="46"/>
    </location>
</feature>
<evidence type="ECO:0000256" key="1">
    <source>
        <dbReference type="SAM" id="MobiDB-lite"/>
    </source>
</evidence>
<dbReference type="Gene3D" id="3.30.1340.30">
    <property type="match status" value="1"/>
</dbReference>
<dbReference type="InterPro" id="IPR051686">
    <property type="entry name" value="Lipoprotein_DolP"/>
</dbReference>
<feature type="compositionally biased region" description="Basic and acidic residues" evidence="1">
    <location>
        <begin position="11"/>
        <end position="43"/>
    </location>
</feature>
<feature type="region of interest" description="Disordered" evidence="1">
    <location>
        <begin position="104"/>
        <end position="124"/>
    </location>
</feature>
<evidence type="ECO:0000313" key="4">
    <source>
        <dbReference type="Proteomes" id="UP000324252"/>
    </source>
</evidence>
<dbReference type="OrthoDB" id="680465at2"/>
<gene>
    <name evidence="3" type="ORF">SAMN05444142_1034</name>
</gene>
<dbReference type="NCBIfam" id="NF033157">
    <property type="entry name" value="SWFGD_domain"/>
    <property type="match status" value="1"/>
</dbReference>
<keyword evidence="4" id="KW-1185">Reference proteome</keyword>
<dbReference type="InterPro" id="IPR014004">
    <property type="entry name" value="Transpt-assoc_nodulatn_dom_bac"/>
</dbReference>
<dbReference type="PROSITE" id="PS50914">
    <property type="entry name" value="BON"/>
    <property type="match status" value="1"/>
</dbReference>
<evidence type="ECO:0000259" key="2">
    <source>
        <dbReference type="PROSITE" id="PS50914"/>
    </source>
</evidence>
<feature type="compositionally biased region" description="Basic and acidic residues" evidence="1">
    <location>
        <begin position="108"/>
        <end position="117"/>
    </location>
</feature>
<name>A0A1H0LVD0_9RHOB</name>
<proteinExistence type="predicted"/>
<dbReference type="PANTHER" id="PTHR34606">
    <property type="entry name" value="BON DOMAIN-CONTAINING PROTEIN"/>
    <property type="match status" value="1"/>
</dbReference>
<protein>
    <submittedName>
        <fullName evidence="3">BON domain-containing protein</fullName>
    </submittedName>
</protein>
<evidence type="ECO:0000313" key="3">
    <source>
        <dbReference type="EMBL" id="SHK02766.1"/>
    </source>
</evidence>
<organism evidence="3 4">
    <name type="scientific">Lutimaribacter pacificus</name>
    <dbReference type="NCBI Taxonomy" id="391948"/>
    <lineage>
        <taxon>Bacteria</taxon>
        <taxon>Pseudomonadati</taxon>
        <taxon>Pseudomonadota</taxon>
        <taxon>Alphaproteobacteria</taxon>
        <taxon>Rhodobacterales</taxon>
        <taxon>Roseobacteraceae</taxon>
        <taxon>Lutimaribacter</taxon>
    </lineage>
</organism>